<protein>
    <submittedName>
        <fullName evidence="1">Uncharacterized protein</fullName>
    </submittedName>
</protein>
<feature type="non-terminal residue" evidence="1">
    <location>
        <position position="1"/>
    </location>
</feature>
<evidence type="ECO:0000313" key="2">
    <source>
        <dbReference type="Proteomes" id="UP000663848"/>
    </source>
</evidence>
<proteinExistence type="predicted"/>
<evidence type="ECO:0000313" key="1">
    <source>
        <dbReference type="EMBL" id="CAF5006954.1"/>
    </source>
</evidence>
<gene>
    <name evidence="1" type="ORF">QYT958_LOCUS38708</name>
</gene>
<sequence length="29" mass="3404">WRDNRKSRPYPTQLSSLIPPVEPIVNNLL</sequence>
<reference evidence="1" key="1">
    <citation type="submission" date="2021-02" db="EMBL/GenBank/DDBJ databases">
        <authorList>
            <person name="Nowell W R."/>
        </authorList>
    </citation>
    <scope>NUCLEOTIDE SEQUENCE</scope>
</reference>
<accession>A0A822B3N2</accession>
<comment type="caution">
    <text evidence="1">The sequence shown here is derived from an EMBL/GenBank/DDBJ whole genome shotgun (WGS) entry which is preliminary data.</text>
</comment>
<organism evidence="1 2">
    <name type="scientific">Rotaria socialis</name>
    <dbReference type="NCBI Taxonomy" id="392032"/>
    <lineage>
        <taxon>Eukaryota</taxon>
        <taxon>Metazoa</taxon>
        <taxon>Spiralia</taxon>
        <taxon>Gnathifera</taxon>
        <taxon>Rotifera</taxon>
        <taxon>Eurotatoria</taxon>
        <taxon>Bdelloidea</taxon>
        <taxon>Philodinida</taxon>
        <taxon>Philodinidae</taxon>
        <taxon>Rotaria</taxon>
    </lineage>
</organism>
<name>A0A822B3N2_9BILA</name>
<dbReference type="Proteomes" id="UP000663848">
    <property type="component" value="Unassembled WGS sequence"/>
</dbReference>
<dbReference type="AlphaFoldDB" id="A0A822B3N2"/>
<dbReference type="EMBL" id="CAJOBR010034414">
    <property type="protein sequence ID" value="CAF5006954.1"/>
    <property type="molecule type" value="Genomic_DNA"/>
</dbReference>